<dbReference type="Proteomes" id="UP000504610">
    <property type="component" value="Chromosome 4"/>
</dbReference>
<dbReference type="RefSeq" id="XP_018481443.1">
    <property type="nucleotide sequence ID" value="XM_018625941.2"/>
</dbReference>
<evidence type="ECO:0000313" key="3">
    <source>
        <dbReference type="RefSeq" id="XP_018481443.1"/>
    </source>
</evidence>
<organism evidence="1 2">
    <name type="scientific">Raphanus sativus</name>
    <name type="common">Radish</name>
    <name type="synonym">Raphanus raphanistrum var. sativus</name>
    <dbReference type="NCBI Taxonomy" id="3726"/>
    <lineage>
        <taxon>Eukaryota</taxon>
        <taxon>Viridiplantae</taxon>
        <taxon>Streptophyta</taxon>
        <taxon>Embryophyta</taxon>
        <taxon>Tracheophyta</taxon>
        <taxon>Spermatophyta</taxon>
        <taxon>Magnoliopsida</taxon>
        <taxon>eudicotyledons</taxon>
        <taxon>Gunneridae</taxon>
        <taxon>Pentapetalae</taxon>
        <taxon>rosids</taxon>
        <taxon>malvids</taxon>
        <taxon>Brassicales</taxon>
        <taxon>Brassicaceae</taxon>
        <taxon>Brassiceae</taxon>
        <taxon>Raphanus</taxon>
    </lineage>
</organism>
<reference evidence="1" key="1">
    <citation type="journal article" date="2019" name="Database">
        <title>The radish genome database (RadishGD): an integrated information resource for radish genomics.</title>
        <authorList>
            <person name="Yu H.J."/>
            <person name="Baek S."/>
            <person name="Lee Y.J."/>
            <person name="Cho A."/>
            <person name="Mun J.H."/>
        </authorList>
    </citation>
    <scope>NUCLEOTIDE SEQUENCE [LARGE SCALE GENOMIC DNA]</scope>
    <source>
        <strain evidence="1">cv. WK10039</strain>
    </source>
</reference>
<sequence length="133" mass="15339">MSTSFSNHKALCCPYDTAHRYRDSKAYKYLLRRASLNAKDAFAFLKTTMMVTNFMELLIHLRVFIGLMTKDTNDLWIQADFDGNSLKQFQHKVGNHTLSEQRNAEDGEANGNQEQMFGFSVKNTALFPFEVEK</sequence>
<gene>
    <name evidence="2 3" type="primary">LOC108852435</name>
</gene>
<dbReference type="RefSeq" id="XP_018481441.1">
    <property type="nucleotide sequence ID" value="XM_018625939.2"/>
</dbReference>
<dbReference type="OrthoDB" id="10253982at2759"/>
<dbReference type="AlphaFoldDB" id="A0A6J0N9Q4"/>
<dbReference type="GeneID" id="108852435"/>
<evidence type="ECO:0000313" key="2">
    <source>
        <dbReference type="RefSeq" id="XP_018481441.1"/>
    </source>
</evidence>
<dbReference type="KEGG" id="rsz:108852435"/>
<evidence type="ECO:0000313" key="1">
    <source>
        <dbReference type="Proteomes" id="UP000504610"/>
    </source>
</evidence>
<name>A0A6J0N9Q4_RAPSA</name>
<reference evidence="2 3" key="2">
    <citation type="submission" date="2025-04" db="UniProtKB">
        <authorList>
            <consortium name="RefSeq"/>
        </authorList>
    </citation>
    <scope>IDENTIFICATION</scope>
    <source>
        <tissue evidence="2 3">Leaf</tissue>
    </source>
</reference>
<accession>A0A6J0N9Q4</accession>
<protein>
    <submittedName>
        <fullName evidence="2 3">Uncharacterized calcium-binding protein At1g02270 isoform X2</fullName>
    </submittedName>
</protein>
<keyword evidence="1" id="KW-1185">Reference proteome</keyword>
<proteinExistence type="predicted"/>